<dbReference type="Pfam" id="PF00535">
    <property type="entry name" value="Glycos_transf_2"/>
    <property type="match status" value="1"/>
</dbReference>
<comment type="similarity">
    <text evidence="1">Belongs to the glycosyltransferase 2 family.</text>
</comment>
<proteinExistence type="inferred from homology"/>
<evidence type="ECO:0000256" key="1">
    <source>
        <dbReference type="ARBA" id="ARBA00006739"/>
    </source>
</evidence>
<keyword evidence="2" id="KW-0328">Glycosyltransferase</keyword>
<feature type="domain" description="Glycosyltransferase 2-like" evidence="4">
    <location>
        <begin position="6"/>
        <end position="177"/>
    </location>
</feature>
<dbReference type="Gene3D" id="3.90.550.10">
    <property type="entry name" value="Spore Coat Polysaccharide Biosynthesis Protein SpsA, Chain A"/>
    <property type="match status" value="1"/>
</dbReference>
<evidence type="ECO:0000259" key="4">
    <source>
        <dbReference type="Pfam" id="PF00535"/>
    </source>
</evidence>
<dbReference type="PANTHER" id="PTHR43179:SF12">
    <property type="entry name" value="GALACTOFURANOSYLTRANSFERASE GLFT2"/>
    <property type="match status" value="1"/>
</dbReference>
<dbReference type="PANTHER" id="PTHR43179">
    <property type="entry name" value="RHAMNOSYLTRANSFERASE WBBL"/>
    <property type="match status" value="1"/>
</dbReference>
<dbReference type="GO" id="GO:0016757">
    <property type="term" value="F:glycosyltransferase activity"/>
    <property type="evidence" value="ECO:0007669"/>
    <property type="project" value="UniProtKB-KW"/>
</dbReference>
<accession>A0A1F5MJE4</accession>
<evidence type="ECO:0000256" key="3">
    <source>
        <dbReference type="ARBA" id="ARBA00022679"/>
    </source>
</evidence>
<dbReference type="EMBL" id="MFDO01000018">
    <property type="protein sequence ID" value="OGE65491.1"/>
    <property type="molecule type" value="Genomic_DNA"/>
</dbReference>
<dbReference type="SUPFAM" id="SSF53448">
    <property type="entry name" value="Nucleotide-diphospho-sugar transferases"/>
    <property type="match status" value="1"/>
</dbReference>
<dbReference type="InterPro" id="IPR001173">
    <property type="entry name" value="Glyco_trans_2-like"/>
</dbReference>
<dbReference type="AlphaFoldDB" id="A0A1F5MJE4"/>
<sequence>MNKVGVIVLNFKVVEETIKCIESIFKSDHQPLKIYVVDNNSEDGIEERVKEFKGVEFIQTGNNLGYAGGNNIGIKMALKDDCNFIFVVNPDTSLEEDTISVLIKEISNEGSGIVGPKIMFEDKKTIWFAGGHLDKNNVLGTHIGVDQQDVGQYQNNKQVDFITGAGMMVRAEVFNQVGLFDERYFLYLEDVDLCFRAKIKGIKVTYIPNAVMYHKNAQSTGLGSSLQDYFLTRNRMVFAHKFLSLRTQFALLREVLINIGNPIRRQAFFDFLLNNLGKGSYIK</sequence>
<evidence type="ECO:0000313" key="6">
    <source>
        <dbReference type="Proteomes" id="UP000178017"/>
    </source>
</evidence>
<dbReference type="CDD" id="cd04186">
    <property type="entry name" value="GT_2_like_c"/>
    <property type="match status" value="1"/>
</dbReference>
<dbReference type="InterPro" id="IPR029044">
    <property type="entry name" value="Nucleotide-diphossugar_trans"/>
</dbReference>
<reference evidence="5 6" key="1">
    <citation type="journal article" date="2016" name="Nat. Commun.">
        <title>Thousands of microbial genomes shed light on interconnected biogeochemical processes in an aquifer system.</title>
        <authorList>
            <person name="Anantharaman K."/>
            <person name="Brown C.T."/>
            <person name="Hug L.A."/>
            <person name="Sharon I."/>
            <person name="Castelle C.J."/>
            <person name="Probst A.J."/>
            <person name="Thomas B.C."/>
            <person name="Singh A."/>
            <person name="Wilkins M.J."/>
            <person name="Karaoz U."/>
            <person name="Brodie E.L."/>
            <person name="Williams K.H."/>
            <person name="Hubbard S.S."/>
            <person name="Banfield J.F."/>
        </authorList>
    </citation>
    <scope>NUCLEOTIDE SEQUENCE [LARGE SCALE GENOMIC DNA]</scope>
</reference>
<dbReference type="Proteomes" id="UP000178017">
    <property type="component" value="Unassembled WGS sequence"/>
</dbReference>
<gene>
    <name evidence="5" type="ORF">A3B49_01215</name>
</gene>
<protein>
    <recommendedName>
        <fullName evidence="4">Glycosyltransferase 2-like domain-containing protein</fullName>
    </recommendedName>
</protein>
<organism evidence="5 6">
    <name type="scientific">Candidatus Daviesbacteria bacterium RIFCSPLOWO2_01_FULL_40_24</name>
    <dbReference type="NCBI Taxonomy" id="1797787"/>
    <lineage>
        <taxon>Bacteria</taxon>
        <taxon>Candidatus Daviesiibacteriota</taxon>
    </lineage>
</organism>
<evidence type="ECO:0000256" key="2">
    <source>
        <dbReference type="ARBA" id="ARBA00022676"/>
    </source>
</evidence>
<evidence type="ECO:0000313" key="5">
    <source>
        <dbReference type="EMBL" id="OGE65491.1"/>
    </source>
</evidence>
<keyword evidence="3" id="KW-0808">Transferase</keyword>
<comment type="caution">
    <text evidence="5">The sequence shown here is derived from an EMBL/GenBank/DDBJ whole genome shotgun (WGS) entry which is preliminary data.</text>
</comment>
<name>A0A1F5MJE4_9BACT</name>